<evidence type="ECO:0000313" key="2">
    <source>
        <dbReference type="Proteomes" id="UP000525686"/>
    </source>
</evidence>
<gene>
    <name evidence="1" type="ORF">H3146_04080</name>
</gene>
<protein>
    <submittedName>
        <fullName evidence="1">Uncharacterized protein</fullName>
    </submittedName>
</protein>
<comment type="caution">
    <text evidence="1">The sequence shown here is derived from an EMBL/GenBank/DDBJ whole genome shotgun (WGS) entry which is preliminary data.</text>
</comment>
<accession>A0A7W3WHR8</accession>
<organism evidence="1 2">
    <name type="scientific">Streptomyces alkaliterrae</name>
    <dbReference type="NCBI Taxonomy" id="2213162"/>
    <lineage>
        <taxon>Bacteria</taxon>
        <taxon>Bacillati</taxon>
        <taxon>Actinomycetota</taxon>
        <taxon>Actinomycetes</taxon>
        <taxon>Kitasatosporales</taxon>
        <taxon>Streptomycetaceae</taxon>
        <taxon>Streptomyces</taxon>
    </lineage>
</organism>
<sequence>MPETTLTAPAPGAVLTPDQISVEAVYFGVRVVTCEDGDPLLALGTHDRRRALAAWSRYAREVAGERLRDYLSLCAPNCAAPWCTRYGCRTAESVVEPIWAVFRAPDPTAGQDPESVWYVELADPETPGALPVMCV</sequence>
<evidence type="ECO:0000313" key="1">
    <source>
        <dbReference type="EMBL" id="MBB1252554.1"/>
    </source>
</evidence>
<dbReference type="EMBL" id="JABJWZ010000019">
    <property type="protein sequence ID" value="MBB1252554.1"/>
    <property type="molecule type" value="Genomic_DNA"/>
</dbReference>
<reference evidence="2" key="1">
    <citation type="submission" date="2020-05" db="EMBL/GenBank/DDBJ databases">
        <title>Classification of alakaliphilic streptomycetes isolated from an alkaline soil next to Lonar Crater, India and a proposal for the recognition of Streptomyces alkaliterrae sp. nov.</title>
        <authorList>
            <person name="Golinska P."/>
        </authorList>
    </citation>
    <scope>NUCLEOTIDE SEQUENCE [LARGE SCALE GENOMIC DNA]</scope>
    <source>
        <strain evidence="2">OF3</strain>
    </source>
</reference>
<name>A0A7W3WHR8_9ACTN</name>
<dbReference type="Proteomes" id="UP000525686">
    <property type="component" value="Unassembled WGS sequence"/>
</dbReference>
<proteinExistence type="predicted"/>
<dbReference type="AlphaFoldDB" id="A0A7W3WHR8"/>
<dbReference type="RefSeq" id="WP_181353493.1">
    <property type="nucleotide sequence ID" value="NZ_JABJWZ010000019.1"/>
</dbReference>